<accession>A0A4D6T3V7</accession>
<keyword evidence="1" id="KW-0808">Transferase</keyword>
<protein>
    <submittedName>
        <fullName evidence="1">6-phosphofructokinase</fullName>
    </submittedName>
</protein>
<sequence length="130" mass="14410">MFTLFILAVSAWMAVGINHGLDSAKLLSAKAFEFLAKFATRKDIEAIIAKGGAKDASSVLKSFDKILELRNGKHAAELRCMSRKTIGRLCKAIFIVQGALKGPFAKYKPDSIKRAKIFNDYCVEHHPLNR</sequence>
<organism evidence="1 2">
    <name type="scientific">Klebsiella phage vB_KpnS_FZ41</name>
    <dbReference type="NCBI Taxonomy" id="2530030"/>
    <lineage>
        <taxon>Viruses</taxon>
        <taxon>Duplodnaviria</taxon>
        <taxon>Heunggongvirae</taxon>
        <taxon>Uroviricota</taxon>
        <taxon>Caudoviricetes</taxon>
        <taxon>Demerecviridae</taxon>
        <taxon>Sugarlandvirus</taxon>
        <taxon>Sugarlandvirus FZ41</taxon>
    </lineage>
</organism>
<keyword evidence="2" id="KW-1185">Reference proteome</keyword>
<dbReference type="EMBL" id="MK521907">
    <property type="protein sequence ID" value="QCG76528.1"/>
    <property type="molecule type" value="Genomic_DNA"/>
</dbReference>
<evidence type="ECO:0000313" key="1">
    <source>
        <dbReference type="EMBL" id="QCG76528.1"/>
    </source>
</evidence>
<gene>
    <name evidence="1" type="ORF">FZ41_13</name>
</gene>
<keyword evidence="1" id="KW-0418">Kinase</keyword>
<name>A0A4D6T3V7_9CAUD</name>
<dbReference type="Proteomes" id="UP000298565">
    <property type="component" value="Segment"/>
</dbReference>
<evidence type="ECO:0000313" key="2">
    <source>
        <dbReference type="Proteomes" id="UP000298565"/>
    </source>
</evidence>
<proteinExistence type="predicted"/>
<reference evidence="1 2" key="1">
    <citation type="submission" date="2019-02" db="EMBL/GenBank/DDBJ databases">
        <authorList>
            <person name="Zurabov F.M."/>
            <person name="Zhilenkov E.L."/>
            <person name="Shagin D.A."/>
            <person name="Shelenkov A.A."/>
            <person name="Mikhaylova Y.V."/>
        </authorList>
    </citation>
    <scope>NUCLEOTIDE SEQUENCE [LARGE SCALE GENOMIC DNA]</scope>
</reference>
<dbReference type="GO" id="GO:0016301">
    <property type="term" value="F:kinase activity"/>
    <property type="evidence" value="ECO:0007669"/>
    <property type="project" value="UniProtKB-KW"/>
</dbReference>